<keyword evidence="7 9" id="KW-0414">Isoprene biosynthesis</keyword>
<feature type="binding site" evidence="9">
    <location>
        <position position="204"/>
    </location>
    <ligand>
        <name>NADPH</name>
        <dbReference type="ChEBI" id="CHEBI:57783"/>
    </ligand>
</feature>
<protein>
    <recommendedName>
        <fullName evidence="9">1-deoxy-D-xylulose 5-phosphate reductoisomerase</fullName>
        <shortName evidence="9">DXP reductoisomerase</shortName>
        <ecNumber evidence="9">1.1.1.267</ecNumber>
    </recommendedName>
    <alternativeName>
        <fullName evidence="9">1-deoxyxylulose-5-phosphate reductoisomerase</fullName>
    </alternativeName>
    <alternativeName>
        <fullName evidence="9">2-C-methyl-D-erythritol 4-phosphate synthase</fullName>
    </alternativeName>
</protein>
<feature type="binding site" evidence="9">
    <location>
        <position position="151"/>
    </location>
    <ligand>
        <name>Mn(2+)</name>
        <dbReference type="ChEBI" id="CHEBI:29035"/>
    </ligand>
</feature>
<comment type="caution">
    <text evidence="9">Lacks conserved residue(s) required for the propagation of feature annotation.</text>
</comment>
<dbReference type="Gene3D" id="1.10.1740.10">
    <property type="match status" value="1"/>
</dbReference>
<dbReference type="Pfam" id="PF13288">
    <property type="entry name" value="DXPR_C"/>
    <property type="match status" value="1"/>
</dbReference>
<comment type="caution">
    <text evidence="13">The sequence shown here is derived from an EMBL/GenBank/DDBJ whole genome shotgun (WGS) entry which is preliminary data.</text>
</comment>
<keyword evidence="6 9" id="KW-0464">Manganese</keyword>
<feature type="binding site" evidence="9">
    <location>
        <position position="124"/>
    </location>
    <ligand>
        <name>1-deoxy-D-xylulose 5-phosphate</name>
        <dbReference type="ChEBI" id="CHEBI:57792"/>
    </ligand>
</feature>
<dbReference type="InterPro" id="IPR036169">
    <property type="entry name" value="DXPR_C_sf"/>
</dbReference>
<comment type="catalytic activity">
    <reaction evidence="8">
        <text>2-C-methyl-D-erythritol 4-phosphate + NADP(+) = 1-deoxy-D-xylulose 5-phosphate + NADPH + H(+)</text>
        <dbReference type="Rhea" id="RHEA:13717"/>
        <dbReference type="ChEBI" id="CHEBI:15378"/>
        <dbReference type="ChEBI" id="CHEBI:57783"/>
        <dbReference type="ChEBI" id="CHEBI:57792"/>
        <dbReference type="ChEBI" id="CHEBI:58262"/>
        <dbReference type="ChEBI" id="CHEBI:58349"/>
        <dbReference type="EC" id="1.1.1.267"/>
    </reaction>
    <physiologicalReaction direction="right-to-left" evidence="8">
        <dbReference type="Rhea" id="RHEA:13719"/>
    </physiologicalReaction>
</comment>
<evidence type="ECO:0000256" key="8">
    <source>
        <dbReference type="ARBA" id="ARBA00048543"/>
    </source>
</evidence>
<name>A0A2G6K759_9BACT</name>
<dbReference type="GO" id="GO:0016853">
    <property type="term" value="F:isomerase activity"/>
    <property type="evidence" value="ECO:0007669"/>
    <property type="project" value="UniProtKB-KW"/>
</dbReference>
<dbReference type="GO" id="GO:0030604">
    <property type="term" value="F:1-deoxy-D-xylulose-5-phosphate reductoisomerase activity"/>
    <property type="evidence" value="ECO:0007669"/>
    <property type="project" value="UniProtKB-UniRule"/>
</dbReference>
<feature type="binding site" evidence="9">
    <location>
        <position position="220"/>
    </location>
    <ligand>
        <name>1-deoxy-D-xylulose 5-phosphate</name>
        <dbReference type="ChEBI" id="CHEBI:57792"/>
    </ligand>
</feature>
<evidence type="ECO:0000259" key="10">
    <source>
        <dbReference type="Pfam" id="PF02670"/>
    </source>
</evidence>
<comment type="cofactor">
    <cofactor evidence="9">
        <name>Mg(2+)</name>
        <dbReference type="ChEBI" id="CHEBI:18420"/>
    </cofactor>
    <cofactor evidence="9">
        <name>Mn(2+)</name>
        <dbReference type="ChEBI" id="CHEBI:29035"/>
    </cofactor>
</comment>
<dbReference type="AlphaFoldDB" id="A0A2G6K759"/>
<evidence type="ECO:0000256" key="9">
    <source>
        <dbReference type="HAMAP-Rule" id="MF_00183"/>
    </source>
</evidence>
<feature type="domain" description="DXP reductoisomerase C-terminal" evidence="12">
    <location>
        <begin position="260"/>
        <end position="376"/>
    </location>
</feature>
<feature type="binding site" evidence="9">
    <location>
        <position position="211"/>
    </location>
    <ligand>
        <name>1-deoxy-D-xylulose 5-phosphate</name>
        <dbReference type="ChEBI" id="CHEBI:57792"/>
    </ligand>
</feature>
<keyword evidence="3 9" id="KW-0479">Metal-binding</keyword>
<dbReference type="GO" id="GO:0030145">
    <property type="term" value="F:manganese ion binding"/>
    <property type="evidence" value="ECO:0007669"/>
    <property type="project" value="TreeGrafter"/>
</dbReference>
<feature type="domain" description="1-deoxy-D-xylulose 5-phosphate reductoisomerase N-terminal" evidence="10">
    <location>
        <begin position="5"/>
        <end position="131"/>
    </location>
</feature>
<evidence type="ECO:0000256" key="4">
    <source>
        <dbReference type="ARBA" id="ARBA00022857"/>
    </source>
</evidence>
<organism evidence="13 14">
    <name type="scientific">candidate division KSB3 bacterium</name>
    <dbReference type="NCBI Taxonomy" id="2044937"/>
    <lineage>
        <taxon>Bacteria</taxon>
        <taxon>candidate division KSB3</taxon>
    </lineage>
</organism>
<dbReference type="InterPro" id="IPR003821">
    <property type="entry name" value="DXP_reductoisomerase"/>
</dbReference>
<dbReference type="InterPro" id="IPR013512">
    <property type="entry name" value="DXP_reductoisomerase_N"/>
</dbReference>
<reference evidence="13 14" key="1">
    <citation type="submission" date="2017-10" db="EMBL/GenBank/DDBJ databases">
        <title>Novel microbial diversity and functional potential in the marine mammal oral microbiome.</title>
        <authorList>
            <person name="Dudek N.K."/>
            <person name="Sun C.L."/>
            <person name="Burstein D."/>
            <person name="Kantor R.S."/>
            <person name="Aliaga Goltsman D.S."/>
            <person name="Bik E.M."/>
            <person name="Thomas B.C."/>
            <person name="Banfield J.F."/>
            <person name="Relman D.A."/>
        </authorList>
    </citation>
    <scope>NUCLEOTIDE SEQUENCE [LARGE SCALE GENOMIC DNA]</scope>
    <source>
        <strain evidence="13">DOLJORAL78_47_16</strain>
    </source>
</reference>
<keyword evidence="13" id="KW-0413">Isomerase</keyword>
<feature type="binding site" evidence="9">
    <location>
        <position position="217"/>
    </location>
    <ligand>
        <name>1-deoxy-D-xylulose 5-phosphate</name>
        <dbReference type="ChEBI" id="CHEBI:57792"/>
    </ligand>
</feature>
<dbReference type="Pfam" id="PF02670">
    <property type="entry name" value="DXP_reductoisom"/>
    <property type="match status" value="1"/>
</dbReference>
<dbReference type="GO" id="GO:0070402">
    <property type="term" value="F:NADPH binding"/>
    <property type="evidence" value="ECO:0007669"/>
    <property type="project" value="InterPro"/>
</dbReference>
<dbReference type="PANTHER" id="PTHR30525:SF0">
    <property type="entry name" value="1-DEOXY-D-XYLULOSE 5-PHOSPHATE REDUCTOISOMERASE, CHLOROPLASTIC"/>
    <property type="match status" value="1"/>
</dbReference>
<feature type="binding site" evidence="9">
    <location>
        <position position="11"/>
    </location>
    <ligand>
        <name>NADPH</name>
        <dbReference type="ChEBI" id="CHEBI:57783"/>
    </ligand>
</feature>
<feature type="binding site" evidence="9">
    <location>
        <position position="216"/>
    </location>
    <ligand>
        <name>1-deoxy-D-xylulose 5-phosphate</name>
        <dbReference type="ChEBI" id="CHEBI:57792"/>
    </ligand>
</feature>
<feature type="binding site" evidence="9">
    <location>
        <position position="13"/>
    </location>
    <ligand>
        <name>NADPH</name>
        <dbReference type="ChEBI" id="CHEBI:57783"/>
    </ligand>
</feature>
<feature type="binding site" evidence="9">
    <location>
        <position position="175"/>
    </location>
    <ligand>
        <name>1-deoxy-D-xylulose 5-phosphate</name>
        <dbReference type="ChEBI" id="CHEBI:57792"/>
    </ligand>
</feature>
<keyword evidence="4 9" id="KW-0521">NADP</keyword>
<evidence type="ECO:0000256" key="1">
    <source>
        <dbReference type="ARBA" id="ARBA00005094"/>
    </source>
</evidence>
<dbReference type="SUPFAM" id="SSF55347">
    <property type="entry name" value="Glyceraldehyde-3-phosphate dehydrogenase-like, C-terminal domain"/>
    <property type="match status" value="1"/>
</dbReference>
<comment type="function">
    <text evidence="9">Catalyzes the NADPH-dependent rearrangement and reduction of 1-deoxy-D-xylulose-5-phosphate (DXP) to 2-C-methyl-D-erythritol 4-phosphate (MEP).</text>
</comment>
<feature type="binding site" evidence="9">
    <location>
        <position position="12"/>
    </location>
    <ligand>
        <name>NADPH</name>
        <dbReference type="ChEBI" id="CHEBI:57783"/>
    </ligand>
</feature>
<evidence type="ECO:0000259" key="11">
    <source>
        <dbReference type="Pfam" id="PF08436"/>
    </source>
</evidence>
<dbReference type="GO" id="GO:0051484">
    <property type="term" value="P:isopentenyl diphosphate biosynthetic process, methylerythritol 4-phosphate pathway involved in terpenoid biosynthetic process"/>
    <property type="evidence" value="ECO:0007669"/>
    <property type="project" value="UniProtKB-ARBA"/>
</dbReference>
<dbReference type="EMBL" id="PDSK01000145">
    <property type="protein sequence ID" value="PIE31475.1"/>
    <property type="molecule type" value="Genomic_DNA"/>
</dbReference>
<keyword evidence="5 9" id="KW-0560">Oxidoreductase</keyword>
<feature type="domain" description="1-deoxy-D-xylulose 5-phosphate reductoisomerase C-terminal" evidence="11">
    <location>
        <begin position="145"/>
        <end position="228"/>
    </location>
</feature>
<feature type="binding site" evidence="9">
    <location>
        <position position="123"/>
    </location>
    <ligand>
        <name>NADPH</name>
        <dbReference type="ChEBI" id="CHEBI:57783"/>
    </ligand>
</feature>
<dbReference type="PIRSF" id="PIRSF006205">
    <property type="entry name" value="Dxp_reductismrs"/>
    <property type="match status" value="1"/>
</dbReference>
<proteinExistence type="inferred from homology"/>
<dbReference type="Proteomes" id="UP000230821">
    <property type="component" value="Unassembled WGS sequence"/>
</dbReference>
<dbReference type="EC" id="1.1.1.267" evidence="9"/>
<dbReference type="Gene3D" id="3.40.50.720">
    <property type="entry name" value="NAD(P)-binding Rossmann-like Domain"/>
    <property type="match status" value="1"/>
</dbReference>
<feature type="binding site" evidence="9">
    <location>
        <position position="220"/>
    </location>
    <ligand>
        <name>Mn(2+)</name>
        <dbReference type="ChEBI" id="CHEBI:29035"/>
    </ligand>
</feature>
<dbReference type="NCBIfam" id="NF009114">
    <property type="entry name" value="PRK12464.1"/>
    <property type="match status" value="1"/>
</dbReference>
<gene>
    <name evidence="9" type="primary">dxr</name>
    <name evidence="13" type="ORF">CSA56_18290</name>
</gene>
<dbReference type="NCBIfam" id="TIGR00243">
    <property type="entry name" value="Dxr"/>
    <property type="match status" value="1"/>
</dbReference>
<dbReference type="Pfam" id="PF08436">
    <property type="entry name" value="DXP_redisom_C"/>
    <property type="match status" value="1"/>
</dbReference>
<feature type="binding site" evidence="9">
    <location>
        <position position="125"/>
    </location>
    <ligand>
        <name>NADPH</name>
        <dbReference type="ChEBI" id="CHEBI:57783"/>
    </ligand>
</feature>
<dbReference type="UniPathway" id="UPA00056">
    <property type="reaction ID" value="UER00092"/>
</dbReference>
<comment type="similarity">
    <text evidence="2 9">Belongs to the DXR family.</text>
</comment>
<accession>A0A2G6K759</accession>
<evidence type="ECO:0000313" key="13">
    <source>
        <dbReference type="EMBL" id="PIE31475.1"/>
    </source>
</evidence>
<dbReference type="InterPro" id="IPR013644">
    <property type="entry name" value="DXP_reductoisomerase_C"/>
</dbReference>
<evidence type="ECO:0000256" key="6">
    <source>
        <dbReference type="ARBA" id="ARBA00023211"/>
    </source>
</evidence>
<comment type="pathway">
    <text evidence="1 9">Isoprenoid biosynthesis; isopentenyl diphosphate biosynthesis via DXP pathway; isopentenyl diphosphate from 1-deoxy-D-xylulose 5-phosphate: step 1/6.</text>
</comment>
<feature type="binding site" evidence="9">
    <location>
        <position position="14"/>
    </location>
    <ligand>
        <name>NADPH</name>
        <dbReference type="ChEBI" id="CHEBI:57783"/>
    </ligand>
</feature>
<sequence length="395" mass="43606">MKKHITILGSTGSIGISTLQVIEQFPERFQIVGLAAQQNIDRLEKQIRQFHPPIVAVADESRAQELRQRCSDVVVEILTGEQGVIAAATHPEVDLVVSAIVGFAGLIPTYHAVLADKQIALANKETLIVAGDLIVPEVRKRGLSLLPVDSEHNAIFQSLQGHRASNIHKILLTCSGGPFRTYSQEQLQSVSVEDALRHPNWAMGQKITIDSATLMNKGLEVIEAHWLFDVDFPEIEVVVHPQSLVHSMVEYVDGSIISQMGVPDMKIPIGYALAYPDRLNLNVPSLNLPKIGALTFEKPDDEKFPCLRHGYEAGTIGGTMPAVLNAANEVAVDLFLRRKISFMDIPRTIEAVMGQHDVKPVTSLDVLLKTDTWARKQARNFSLHHKKRTVSLSQE</sequence>
<dbReference type="InterPro" id="IPR026877">
    <property type="entry name" value="DXPR_C"/>
</dbReference>
<feature type="binding site" evidence="9">
    <location>
        <position position="151"/>
    </location>
    <ligand>
        <name>1-deoxy-D-xylulose 5-phosphate</name>
        <dbReference type="ChEBI" id="CHEBI:57792"/>
    </ligand>
</feature>
<evidence type="ECO:0000256" key="7">
    <source>
        <dbReference type="ARBA" id="ARBA00023229"/>
    </source>
</evidence>
<keyword evidence="9" id="KW-0460">Magnesium</keyword>
<dbReference type="SUPFAM" id="SSF69055">
    <property type="entry name" value="1-deoxy-D-xylulose-5-phosphate reductoisomerase, C-terminal domain"/>
    <property type="match status" value="1"/>
</dbReference>
<feature type="binding site" evidence="9">
    <location>
        <position position="150"/>
    </location>
    <ligand>
        <name>1-deoxy-D-xylulose 5-phosphate</name>
        <dbReference type="ChEBI" id="CHEBI:57792"/>
    </ligand>
</feature>
<feature type="binding site" evidence="9">
    <location>
        <position position="198"/>
    </location>
    <ligand>
        <name>1-deoxy-D-xylulose 5-phosphate</name>
        <dbReference type="ChEBI" id="CHEBI:57792"/>
    </ligand>
</feature>
<dbReference type="HAMAP" id="MF_00183">
    <property type="entry name" value="DXP_reductoisom"/>
    <property type="match status" value="1"/>
</dbReference>
<dbReference type="InterPro" id="IPR036291">
    <property type="entry name" value="NAD(P)-bd_dom_sf"/>
</dbReference>
<evidence type="ECO:0000256" key="5">
    <source>
        <dbReference type="ARBA" id="ARBA00023002"/>
    </source>
</evidence>
<feature type="binding site" evidence="9">
    <location>
        <position position="39"/>
    </location>
    <ligand>
        <name>NADPH</name>
        <dbReference type="ChEBI" id="CHEBI:57783"/>
    </ligand>
</feature>
<evidence type="ECO:0000256" key="2">
    <source>
        <dbReference type="ARBA" id="ARBA00006825"/>
    </source>
</evidence>
<feature type="binding site" evidence="9">
    <location>
        <position position="149"/>
    </location>
    <ligand>
        <name>Mn(2+)</name>
        <dbReference type="ChEBI" id="CHEBI:29035"/>
    </ligand>
</feature>
<dbReference type="FunFam" id="3.40.50.720:FF:000045">
    <property type="entry name" value="1-deoxy-D-xylulose 5-phosphate reductoisomerase"/>
    <property type="match status" value="1"/>
</dbReference>
<dbReference type="PANTHER" id="PTHR30525">
    <property type="entry name" value="1-DEOXY-D-XYLULOSE 5-PHOSPHATE REDUCTOISOMERASE"/>
    <property type="match status" value="1"/>
</dbReference>
<dbReference type="SUPFAM" id="SSF51735">
    <property type="entry name" value="NAD(P)-binding Rossmann-fold domains"/>
    <property type="match status" value="1"/>
</dbReference>
<evidence type="ECO:0000313" key="14">
    <source>
        <dbReference type="Proteomes" id="UP000230821"/>
    </source>
</evidence>
<evidence type="ECO:0000259" key="12">
    <source>
        <dbReference type="Pfam" id="PF13288"/>
    </source>
</evidence>
<evidence type="ECO:0000256" key="3">
    <source>
        <dbReference type="ARBA" id="ARBA00022723"/>
    </source>
</evidence>